<evidence type="ECO:0000313" key="4">
    <source>
        <dbReference type="Proteomes" id="UP000196581"/>
    </source>
</evidence>
<dbReference type="AlphaFoldDB" id="A0A1X6X8X6"/>
<keyword evidence="4" id="KW-1185">Reference proteome</keyword>
<dbReference type="Gene3D" id="3.30.530.20">
    <property type="match status" value="1"/>
</dbReference>
<evidence type="ECO:0000259" key="2">
    <source>
        <dbReference type="Pfam" id="PF08327"/>
    </source>
</evidence>
<accession>A0A1X6X8X6</accession>
<feature type="domain" description="Activator of Hsp90 ATPase homologue 1/2-like C-terminal" evidence="2">
    <location>
        <begin position="13"/>
        <end position="143"/>
    </location>
</feature>
<dbReference type="Proteomes" id="UP000196581">
    <property type="component" value="Unassembled WGS sequence"/>
</dbReference>
<dbReference type="EMBL" id="FWFF01000006">
    <property type="protein sequence ID" value="SLM95702.1"/>
    <property type="molecule type" value="Genomic_DNA"/>
</dbReference>
<reference evidence="4" key="1">
    <citation type="submission" date="2017-02" db="EMBL/GenBank/DDBJ databases">
        <authorList>
            <person name="Dridi B."/>
        </authorList>
    </citation>
    <scope>NUCLEOTIDE SEQUENCE [LARGE SCALE GENOMIC DNA]</scope>
    <source>
        <strain evidence="4">B Co 03.10</strain>
    </source>
</reference>
<dbReference type="RefSeq" id="WP_087005701.1">
    <property type="nucleotide sequence ID" value="NZ_FWFF01000006.1"/>
</dbReference>
<dbReference type="SUPFAM" id="SSF55961">
    <property type="entry name" value="Bet v1-like"/>
    <property type="match status" value="1"/>
</dbReference>
<comment type="similarity">
    <text evidence="1">Belongs to the AHA1 family.</text>
</comment>
<protein>
    <recommendedName>
        <fullName evidence="2">Activator of Hsp90 ATPase homologue 1/2-like C-terminal domain-containing protein</fullName>
    </recommendedName>
</protein>
<proteinExistence type="inferred from homology"/>
<evidence type="ECO:0000256" key="1">
    <source>
        <dbReference type="ARBA" id="ARBA00006817"/>
    </source>
</evidence>
<sequence length="151" mass="16500">MSDTSIAVTRILDATPDAIFDVLSNPERHHEIDGSGTVVSDDHTDRVQAVGDVFRMNMSTEAMGDYQTDNHVIGFDQNKLIAWKTAPAGEEPPGWQWVWELNATDSSTTEVTLSYDWSAMDPKLAQKLGMPVISHDDLEASLKKLGATAGP</sequence>
<organism evidence="3 4">
    <name type="scientific">Brevibacterium yomogidense</name>
    <dbReference type="NCBI Taxonomy" id="946573"/>
    <lineage>
        <taxon>Bacteria</taxon>
        <taxon>Bacillati</taxon>
        <taxon>Actinomycetota</taxon>
        <taxon>Actinomycetes</taxon>
        <taxon>Micrococcales</taxon>
        <taxon>Brevibacteriaceae</taxon>
        <taxon>Brevibacterium</taxon>
    </lineage>
</organism>
<dbReference type="InterPro" id="IPR023393">
    <property type="entry name" value="START-like_dom_sf"/>
</dbReference>
<evidence type="ECO:0000313" key="3">
    <source>
        <dbReference type="EMBL" id="SLM95702.1"/>
    </source>
</evidence>
<dbReference type="CDD" id="cd07825">
    <property type="entry name" value="SRPBCC_7"/>
    <property type="match status" value="1"/>
</dbReference>
<dbReference type="Pfam" id="PF08327">
    <property type="entry name" value="AHSA1"/>
    <property type="match status" value="1"/>
</dbReference>
<gene>
    <name evidence="3" type="ORF">FM105_05010</name>
</gene>
<name>A0A1X6X8X6_9MICO</name>
<dbReference type="InterPro" id="IPR013538">
    <property type="entry name" value="ASHA1/2-like_C"/>
</dbReference>